<reference evidence="1" key="1">
    <citation type="submission" date="2021-06" db="EMBL/GenBank/DDBJ databases">
        <authorList>
            <person name="Kallberg Y."/>
            <person name="Tangrot J."/>
            <person name="Rosling A."/>
        </authorList>
    </citation>
    <scope>NUCLEOTIDE SEQUENCE</scope>
    <source>
        <strain evidence="1">CL551</strain>
    </source>
</reference>
<organism evidence="1 2">
    <name type="scientific">Acaulospora morrowiae</name>
    <dbReference type="NCBI Taxonomy" id="94023"/>
    <lineage>
        <taxon>Eukaryota</taxon>
        <taxon>Fungi</taxon>
        <taxon>Fungi incertae sedis</taxon>
        <taxon>Mucoromycota</taxon>
        <taxon>Glomeromycotina</taxon>
        <taxon>Glomeromycetes</taxon>
        <taxon>Diversisporales</taxon>
        <taxon>Acaulosporaceae</taxon>
        <taxon>Acaulospora</taxon>
    </lineage>
</organism>
<dbReference type="OrthoDB" id="2441790at2759"/>
<accession>A0A9N9JPM0</accession>
<feature type="non-terminal residue" evidence="1">
    <location>
        <position position="143"/>
    </location>
</feature>
<gene>
    <name evidence="1" type="ORF">AMORRO_LOCUS17934</name>
</gene>
<dbReference type="AlphaFoldDB" id="A0A9N9JPM0"/>
<protein>
    <submittedName>
        <fullName evidence="1">8744_t:CDS:1</fullName>
    </submittedName>
</protein>
<sequence length="143" mass="16748">DSKHNITTHVIYGITRDTTGQYMIVLDEFSSIRNSMYGICAQCERYNTSEAWCQSCDPFKTTQGWTSGNNEIDNLIKEFQLKATRYEYVIEWISFDKLYNLQKVDESRLQALCLDGIRKFKSLTVDLKKFDSLQVDTLEFIRN</sequence>
<evidence type="ECO:0000313" key="1">
    <source>
        <dbReference type="EMBL" id="CAG8788458.1"/>
    </source>
</evidence>
<feature type="non-terminal residue" evidence="1">
    <location>
        <position position="1"/>
    </location>
</feature>
<dbReference type="EMBL" id="CAJVPV010059007">
    <property type="protein sequence ID" value="CAG8788458.1"/>
    <property type="molecule type" value="Genomic_DNA"/>
</dbReference>
<evidence type="ECO:0000313" key="2">
    <source>
        <dbReference type="Proteomes" id="UP000789342"/>
    </source>
</evidence>
<dbReference type="Proteomes" id="UP000789342">
    <property type="component" value="Unassembled WGS sequence"/>
</dbReference>
<comment type="caution">
    <text evidence="1">The sequence shown here is derived from an EMBL/GenBank/DDBJ whole genome shotgun (WGS) entry which is preliminary data.</text>
</comment>
<name>A0A9N9JPM0_9GLOM</name>
<keyword evidence="2" id="KW-1185">Reference proteome</keyword>
<proteinExistence type="predicted"/>